<protein>
    <submittedName>
        <fullName evidence="2">Uncharacterized protein</fullName>
    </submittedName>
</protein>
<gene>
    <name evidence="2" type="ORF">BDP27DRAFT_394508</name>
</gene>
<reference evidence="2" key="1">
    <citation type="submission" date="2020-11" db="EMBL/GenBank/DDBJ databases">
        <authorList>
            <consortium name="DOE Joint Genome Institute"/>
            <person name="Ahrendt S."/>
            <person name="Riley R."/>
            <person name="Andreopoulos W."/>
            <person name="Labutti K."/>
            <person name="Pangilinan J."/>
            <person name="Ruiz-Duenas F.J."/>
            <person name="Barrasa J.M."/>
            <person name="Sanchez-Garcia M."/>
            <person name="Camarero S."/>
            <person name="Miyauchi S."/>
            <person name="Serrano A."/>
            <person name="Linde D."/>
            <person name="Babiker R."/>
            <person name="Drula E."/>
            <person name="Ayuso-Fernandez I."/>
            <person name="Pacheco R."/>
            <person name="Padilla G."/>
            <person name="Ferreira P."/>
            <person name="Barriuso J."/>
            <person name="Kellner H."/>
            <person name="Castanera R."/>
            <person name="Alfaro M."/>
            <person name="Ramirez L."/>
            <person name="Pisabarro A.G."/>
            <person name="Kuo A."/>
            <person name="Tritt A."/>
            <person name="Lipzen A."/>
            <person name="He G."/>
            <person name="Yan M."/>
            <person name="Ng V."/>
            <person name="Cullen D."/>
            <person name="Martin F."/>
            <person name="Rosso M.-N."/>
            <person name="Henrissat B."/>
            <person name="Hibbett D."/>
            <person name="Martinez A.T."/>
            <person name="Grigoriev I.V."/>
        </authorList>
    </citation>
    <scope>NUCLEOTIDE SEQUENCE</scope>
    <source>
        <strain evidence="2">AH 40177</strain>
    </source>
</reference>
<evidence type="ECO:0000313" key="2">
    <source>
        <dbReference type="EMBL" id="KAF9060789.1"/>
    </source>
</evidence>
<name>A0A9P5PCD9_9AGAR</name>
<feature type="region of interest" description="Disordered" evidence="1">
    <location>
        <begin position="1"/>
        <end position="21"/>
    </location>
</feature>
<feature type="compositionally biased region" description="Polar residues" evidence="1">
    <location>
        <begin position="60"/>
        <end position="78"/>
    </location>
</feature>
<comment type="caution">
    <text evidence="2">The sequence shown here is derived from an EMBL/GenBank/DDBJ whole genome shotgun (WGS) entry which is preliminary data.</text>
</comment>
<proteinExistence type="predicted"/>
<organism evidence="2 3">
    <name type="scientific">Rhodocollybia butyracea</name>
    <dbReference type="NCBI Taxonomy" id="206335"/>
    <lineage>
        <taxon>Eukaryota</taxon>
        <taxon>Fungi</taxon>
        <taxon>Dikarya</taxon>
        <taxon>Basidiomycota</taxon>
        <taxon>Agaricomycotina</taxon>
        <taxon>Agaricomycetes</taxon>
        <taxon>Agaricomycetidae</taxon>
        <taxon>Agaricales</taxon>
        <taxon>Marasmiineae</taxon>
        <taxon>Omphalotaceae</taxon>
        <taxon>Rhodocollybia</taxon>
    </lineage>
</organism>
<dbReference type="AlphaFoldDB" id="A0A9P5PCD9"/>
<feature type="region of interest" description="Disordered" evidence="1">
    <location>
        <begin position="40"/>
        <end position="119"/>
    </location>
</feature>
<feature type="region of interest" description="Disordered" evidence="1">
    <location>
        <begin position="140"/>
        <end position="173"/>
    </location>
</feature>
<accession>A0A9P5PCD9</accession>
<evidence type="ECO:0000256" key="1">
    <source>
        <dbReference type="SAM" id="MobiDB-lite"/>
    </source>
</evidence>
<dbReference type="Proteomes" id="UP000772434">
    <property type="component" value="Unassembled WGS sequence"/>
</dbReference>
<sequence>MEQSSEDSLDNRSGMNYSEEMLSLMRSMHSFMQAREEREATILQSNSDPAHPAPALVTAQPISSFQVASDPSVPSSPHVQAVPVAEPTSTQAGAHLAQAPDPPNNTLPAQASDPPANNLTSELNFLYEAISDLHHAVTGSEKKITQGTKNGPFKPRRFGLKKDPTTRDPLAGM</sequence>
<dbReference type="EMBL" id="JADNRY010000227">
    <property type="protein sequence ID" value="KAF9060789.1"/>
    <property type="molecule type" value="Genomic_DNA"/>
</dbReference>
<keyword evidence="3" id="KW-1185">Reference proteome</keyword>
<feature type="compositionally biased region" description="Polar residues" evidence="1">
    <location>
        <begin position="106"/>
        <end position="119"/>
    </location>
</feature>
<evidence type="ECO:0000313" key="3">
    <source>
        <dbReference type="Proteomes" id="UP000772434"/>
    </source>
</evidence>